<dbReference type="InterPro" id="IPR036890">
    <property type="entry name" value="HATPase_C_sf"/>
</dbReference>
<dbReference type="Gene3D" id="3.30.565.10">
    <property type="entry name" value="Histidine kinase-like ATPase, C-terminal domain"/>
    <property type="match status" value="1"/>
</dbReference>
<dbReference type="InterPro" id="IPR050482">
    <property type="entry name" value="Sensor_HK_TwoCompSys"/>
</dbReference>
<keyword evidence="2" id="KW-0418">Kinase</keyword>
<feature type="domain" description="Histidine kinase/HSP90-like ATPase" evidence="5">
    <location>
        <begin position="559"/>
        <end position="649"/>
    </location>
</feature>
<dbReference type="AlphaFoldDB" id="A0A563EY62"/>
<evidence type="ECO:0000313" key="6">
    <source>
        <dbReference type="EMBL" id="TWP52660.1"/>
    </source>
</evidence>
<proteinExistence type="predicted"/>
<dbReference type="Pfam" id="PF02518">
    <property type="entry name" value="HATPase_c"/>
    <property type="match status" value="1"/>
</dbReference>
<keyword evidence="7" id="KW-1185">Reference proteome</keyword>
<dbReference type="InterPro" id="IPR011712">
    <property type="entry name" value="Sig_transdc_His_kin_sub3_dim/P"/>
</dbReference>
<evidence type="ECO:0000256" key="3">
    <source>
        <dbReference type="ARBA" id="ARBA00023012"/>
    </source>
</evidence>
<feature type="transmembrane region" description="Helical" evidence="4">
    <location>
        <begin position="272"/>
        <end position="292"/>
    </location>
</feature>
<sequence length="650" mass="68528">MAQPVALDAPVVEPAALRGEIVAARALGVAVAACVLFAAVHATIAGTIGVSHPRNWLVAIGCTLLGLRVVAHVQRNSVGWMLLAMGAFGAVAVAVAGWRDVPAAAWVDAWVWWPTYALLPAVALVFPTGSPVSRRWRPVLVASLVSILLGTVGLGWASWSSPGTFWDDAVSGEPVHGFPKHITMIGLAGVVLSLLAAVVALALRWRRSAGDQRRLFVWATSLLAIAVLAFLLEIPFGDWSWFAGAIAFPAAAVIAIVRYGLYDISLIIHRSLLYGTLTVALLALYTLVALAAGSVFSGQAAVFGTAAAVLAINPLRHTVQRRLDRWLYGTRADPYAALSTLGGRLEHSLAPNEVLPAVAATIAESLKLPYVAIRGGGALALAEHGSSHGWPQLRFPMTYRGKTIGDLVVEPRAPDERLTDRELSLLADLARSTAPAAQSLRLTADLQLARERLVRAREEERLRLRRDLHDGVGPSLVGIRLQLRAARRALSPSDAEVLDAVLTDVDTTAAEVRALVDGLRPPILDQGLVLALRQEAARFTGPGLSVVVDADELTGLPAAVEVAAYRIAAEALTNTARHSGAASCRITVRRNSNLELEIVDDGSGVAADATPGVGLGSMRERCAELGGSCTVGAASPRGTRVVALIPLEAQ</sequence>
<comment type="caution">
    <text evidence="6">The sequence shown here is derived from an EMBL/GenBank/DDBJ whole genome shotgun (WGS) entry which is preliminary data.</text>
</comment>
<dbReference type="OrthoDB" id="227596at2"/>
<gene>
    <name evidence="6" type="ORF">FKR81_10185</name>
</gene>
<keyword evidence="4" id="KW-0472">Membrane</keyword>
<accession>A0A563EY62</accession>
<feature type="transmembrane region" description="Helical" evidence="4">
    <location>
        <begin position="215"/>
        <end position="234"/>
    </location>
</feature>
<name>A0A563EY62_9PSEU</name>
<feature type="transmembrane region" description="Helical" evidence="4">
    <location>
        <begin position="26"/>
        <end position="48"/>
    </location>
</feature>
<dbReference type="CDD" id="cd16917">
    <property type="entry name" value="HATPase_UhpB-NarQ-NarX-like"/>
    <property type="match status" value="1"/>
</dbReference>
<feature type="transmembrane region" description="Helical" evidence="4">
    <location>
        <begin position="181"/>
        <end position="203"/>
    </location>
</feature>
<dbReference type="Pfam" id="PF07730">
    <property type="entry name" value="HisKA_3"/>
    <property type="match status" value="1"/>
</dbReference>
<dbReference type="SUPFAM" id="SSF55874">
    <property type="entry name" value="ATPase domain of HSP90 chaperone/DNA topoisomerase II/histidine kinase"/>
    <property type="match status" value="1"/>
</dbReference>
<feature type="transmembrane region" description="Helical" evidence="4">
    <location>
        <begin position="54"/>
        <end position="71"/>
    </location>
</feature>
<feature type="transmembrane region" description="Helical" evidence="4">
    <location>
        <begin position="78"/>
        <end position="98"/>
    </location>
</feature>
<feature type="transmembrane region" description="Helical" evidence="4">
    <location>
        <begin position="110"/>
        <end position="127"/>
    </location>
</feature>
<organism evidence="6 7">
    <name type="scientific">Lentzea tibetensis</name>
    <dbReference type="NCBI Taxonomy" id="2591470"/>
    <lineage>
        <taxon>Bacteria</taxon>
        <taxon>Bacillati</taxon>
        <taxon>Actinomycetota</taxon>
        <taxon>Actinomycetes</taxon>
        <taxon>Pseudonocardiales</taxon>
        <taxon>Pseudonocardiaceae</taxon>
        <taxon>Lentzea</taxon>
    </lineage>
</organism>
<reference evidence="6 7" key="1">
    <citation type="submission" date="2019-07" db="EMBL/GenBank/DDBJ databases">
        <title>Lentzea xizangensis sp. nov., isolated from Qinghai-Tibetan Plateau Soils.</title>
        <authorList>
            <person name="Huang J."/>
        </authorList>
    </citation>
    <scope>NUCLEOTIDE SEQUENCE [LARGE SCALE GENOMIC DNA]</scope>
    <source>
        <strain evidence="6 7">FXJ1.1311</strain>
    </source>
</reference>
<feature type="transmembrane region" description="Helical" evidence="4">
    <location>
        <begin position="139"/>
        <end position="161"/>
    </location>
</feature>
<dbReference type="GO" id="GO:0046983">
    <property type="term" value="F:protein dimerization activity"/>
    <property type="evidence" value="ECO:0007669"/>
    <property type="project" value="InterPro"/>
</dbReference>
<dbReference type="GO" id="GO:0016020">
    <property type="term" value="C:membrane"/>
    <property type="evidence" value="ECO:0007669"/>
    <property type="project" value="InterPro"/>
</dbReference>
<protein>
    <recommendedName>
        <fullName evidence="5">Histidine kinase/HSP90-like ATPase domain-containing protein</fullName>
    </recommendedName>
</protein>
<keyword evidence="4" id="KW-1133">Transmembrane helix</keyword>
<dbReference type="GO" id="GO:0000155">
    <property type="term" value="F:phosphorelay sensor kinase activity"/>
    <property type="evidence" value="ECO:0007669"/>
    <property type="project" value="InterPro"/>
</dbReference>
<feature type="transmembrane region" description="Helical" evidence="4">
    <location>
        <begin position="240"/>
        <end position="260"/>
    </location>
</feature>
<keyword evidence="3" id="KW-0902">Two-component regulatory system</keyword>
<dbReference type="EMBL" id="VOBR01000005">
    <property type="protein sequence ID" value="TWP52660.1"/>
    <property type="molecule type" value="Genomic_DNA"/>
</dbReference>
<dbReference type="PANTHER" id="PTHR24421">
    <property type="entry name" value="NITRATE/NITRITE SENSOR PROTEIN NARX-RELATED"/>
    <property type="match status" value="1"/>
</dbReference>
<evidence type="ECO:0000313" key="7">
    <source>
        <dbReference type="Proteomes" id="UP000316639"/>
    </source>
</evidence>
<keyword evidence="1" id="KW-0808">Transferase</keyword>
<dbReference type="Gene3D" id="1.20.5.1930">
    <property type="match status" value="1"/>
</dbReference>
<keyword evidence="4" id="KW-0812">Transmembrane</keyword>
<evidence type="ECO:0000256" key="2">
    <source>
        <dbReference type="ARBA" id="ARBA00022777"/>
    </source>
</evidence>
<evidence type="ECO:0000256" key="1">
    <source>
        <dbReference type="ARBA" id="ARBA00022679"/>
    </source>
</evidence>
<dbReference type="SMART" id="SM00387">
    <property type="entry name" value="HATPase_c"/>
    <property type="match status" value="1"/>
</dbReference>
<dbReference type="Proteomes" id="UP000316639">
    <property type="component" value="Unassembled WGS sequence"/>
</dbReference>
<dbReference type="InterPro" id="IPR003594">
    <property type="entry name" value="HATPase_dom"/>
</dbReference>
<evidence type="ECO:0000256" key="4">
    <source>
        <dbReference type="SAM" id="Phobius"/>
    </source>
</evidence>
<evidence type="ECO:0000259" key="5">
    <source>
        <dbReference type="SMART" id="SM00387"/>
    </source>
</evidence>